<evidence type="ECO:0000256" key="1">
    <source>
        <dbReference type="ARBA" id="ARBA00023015"/>
    </source>
</evidence>
<dbReference type="PANTHER" id="PTHR30146">
    <property type="entry name" value="LACI-RELATED TRANSCRIPTIONAL REPRESSOR"/>
    <property type="match status" value="1"/>
</dbReference>
<keyword evidence="2" id="KW-0238">DNA-binding</keyword>
<accession>A0A2T4UNQ1</accession>
<proteinExistence type="predicted"/>
<feature type="domain" description="HTH lacI-type" evidence="5">
    <location>
        <begin position="19"/>
        <end position="73"/>
    </location>
</feature>
<reference evidence="6 7" key="1">
    <citation type="submission" date="2018-03" db="EMBL/GenBank/DDBJ databases">
        <title>Bacteriophage NCPPB3778 and a type I-E CRISPR drive the evolution of the US Biological Select Agent, Rathayibacter toxicus.</title>
        <authorList>
            <person name="Davis E.W.II."/>
            <person name="Tabima J.F."/>
            <person name="Weisberg A.J."/>
            <person name="Dantas Lopes L."/>
            <person name="Wiseman M.S."/>
            <person name="Wiseman M.S."/>
            <person name="Pupko T."/>
            <person name="Belcher M.S."/>
            <person name="Sechler A.J."/>
            <person name="Tancos M.A."/>
            <person name="Schroeder B.K."/>
            <person name="Murray T.D."/>
            <person name="Luster D.G."/>
            <person name="Schneider W.L."/>
            <person name="Rogers E."/>
            <person name="Andreote F.D."/>
            <person name="Grunwald N.J."/>
            <person name="Putnam M.L."/>
            <person name="Chang J.H."/>
        </authorList>
    </citation>
    <scope>NUCLEOTIDE SEQUENCE [LARGE SCALE GENOMIC DNA]</scope>
    <source>
        <strain evidence="6 7">DSM 15933</strain>
    </source>
</reference>
<protein>
    <submittedName>
        <fullName evidence="6">LacI family transcriptional regulator</fullName>
    </submittedName>
</protein>
<gene>
    <name evidence="6" type="ORF">C1I63_18045</name>
</gene>
<dbReference type="Gene3D" id="1.10.260.40">
    <property type="entry name" value="lambda repressor-like DNA-binding domains"/>
    <property type="match status" value="1"/>
</dbReference>
<evidence type="ECO:0000313" key="6">
    <source>
        <dbReference type="EMBL" id="PTL71155.1"/>
    </source>
</evidence>
<keyword evidence="1" id="KW-0805">Transcription regulation</keyword>
<dbReference type="InterPro" id="IPR028082">
    <property type="entry name" value="Peripla_BP_I"/>
</dbReference>
<name>A0A2T4UNQ1_9MICO</name>
<dbReference type="Gene3D" id="3.40.50.2300">
    <property type="match status" value="2"/>
</dbReference>
<dbReference type="Proteomes" id="UP000241085">
    <property type="component" value="Unassembled WGS sequence"/>
</dbReference>
<sequence length="339" mass="36070">MTTEESSVPRSTGNRKPPTTIYDIAVAAGVSPSTVSRALTKPGRININTEKRIRAVAADLDYRTNPMARALPTGRTGTLALLLSDITNPVYFDLIRAAERVTSSQSHILVLAESQESPELELQTAHRLQPSVDGIVLVASRLQDNQIRELADIKPIVVVNRTVAGVPSLVPDARPGLEAAVLHLKSLGHRSFCYVSGPTTSWMNSLRWQTLFDLAVAEGMSVVDIGPGAPTMEGGAELLPRILASGATAMLAYNDLMAIGLLRACQDRGISVPGRISIIGFDDIFGADLPTPALSTIRSPLGELGETAVRLLTADHDGGDASHRPPTVFISRDSTSSPD</sequence>
<dbReference type="InterPro" id="IPR046335">
    <property type="entry name" value="LacI/GalR-like_sensor"/>
</dbReference>
<dbReference type="PROSITE" id="PS50932">
    <property type="entry name" value="HTH_LACI_2"/>
    <property type="match status" value="1"/>
</dbReference>
<dbReference type="PROSITE" id="PS00356">
    <property type="entry name" value="HTH_LACI_1"/>
    <property type="match status" value="1"/>
</dbReference>
<dbReference type="SUPFAM" id="SSF53822">
    <property type="entry name" value="Periplasmic binding protein-like I"/>
    <property type="match status" value="1"/>
</dbReference>
<dbReference type="Pfam" id="PF00356">
    <property type="entry name" value="LacI"/>
    <property type="match status" value="1"/>
</dbReference>
<evidence type="ECO:0000259" key="5">
    <source>
        <dbReference type="PROSITE" id="PS50932"/>
    </source>
</evidence>
<dbReference type="InterPro" id="IPR000843">
    <property type="entry name" value="HTH_LacI"/>
</dbReference>
<evidence type="ECO:0000256" key="3">
    <source>
        <dbReference type="ARBA" id="ARBA00023163"/>
    </source>
</evidence>
<evidence type="ECO:0000256" key="4">
    <source>
        <dbReference type="SAM" id="MobiDB-lite"/>
    </source>
</evidence>
<dbReference type="AlphaFoldDB" id="A0A2T4UNQ1"/>
<dbReference type="SUPFAM" id="SSF47413">
    <property type="entry name" value="lambda repressor-like DNA-binding domains"/>
    <property type="match status" value="1"/>
</dbReference>
<keyword evidence="7" id="KW-1185">Reference proteome</keyword>
<dbReference type="Pfam" id="PF13377">
    <property type="entry name" value="Peripla_BP_3"/>
    <property type="match status" value="1"/>
</dbReference>
<comment type="caution">
    <text evidence="6">The sequence shown here is derived from an EMBL/GenBank/DDBJ whole genome shotgun (WGS) entry which is preliminary data.</text>
</comment>
<dbReference type="CDD" id="cd01392">
    <property type="entry name" value="HTH_LacI"/>
    <property type="match status" value="1"/>
</dbReference>
<dbReference type="CDD" id="cd06267">
    <property type="entry name" value="PBP1_LacI_sugar_binding-like"/>
    <property type="match status" value="1"/>
</dbReference>
<feature type="region of interest" description="Disordered" evidence="4">
    <location>
        <begin position="315"/>
        <end position="339"/>
    </location>
</feature>
<dbReference type="PANTHER" id="PTHR30146:SF109">
    <property type="entry name" value="HTH-TYPE TRANSCRIPTIONAL REGULATOR GALS"/>
    <property type="match status" value="1"/>
</dbReference>
<dbReference type="GO" id="GO:0003700">
    <property type="term" value="F:DNA-binding transcription factor activity"/>
    <property type="evidence" value="ECO:0007669"/>
    <property type="project" value="TreeGrafter"/>
</dbReference>
<evidence type="ECO:0000256" key="2">
    <source>
        <dbReference type="ARBA" id="ARBA00023125"/>
    </source>
</evidence>
<dbReference type="InterPro" id="IPR010982">
    <property type="entry name" value="Lambda_DNA-bd_dom_sf"/>
</dbReference>
<dbReference type="GO" id="GO:0000976">
    <property type="term" value="F:transcription cis-regulatory region binding"/>
    <property type="evidence" value="ECO:0007669"/>
    <property type="project" value="TreeGrafter"/>
</dbReference>
<dbReference type="SMART" id="SM00354">
    <property type="entry name" value="HTH_LACI"/>
    <property type="match status" value="1"/>
</dbReference>
<organism evidence="6 7">
    <name type="scientific">Rathayibacter caricis DSM 15933</name>
    <dbReference type="NCBI Taxonomy" id="1328867"/>
    <lineage>
        <taxon>Bacteria</taxon>
        <taxon>Bacillati</taxon>
        <taxon>Actinomycetota</taxon>
        <taxon>Actinomycetes</taxon>
        <taxon>Micrococcales</taxon>
        <taxon>Microbacteriaceae</taxon>
        <taxon>Rathayibacter</taxon>
    </lineage>
</organism>
<dbReference type="EMBL" id="PZPL01000002">
    <property type="protein sequence ID" value="PTL71155.1"/>
    <property type="molecule type" value="Genomic_DNA"/>
</dbReference>
<evidence type="ECO:0000313" key="7">
    <source>
        <dbReference type="Proteomes" id="UP000241085"/>
    </source>
</evidence>
<keyword evidence="3" id="KW-0804">Transcription</keyword>